<gene>
    <name evidence="1" type="ORF">GMARGA_LOCUS7822</name>
</gene>
<sequence>MNKKLKIKCGAEDGIIEPYEELKLKLKTIYPLCISCNANGRE</sequence>
<evidence type="ECO:0000313" key="1">
    <source>
        <dbReference type="EMBL" id="CAG8620635.1"/>
    </source>
</evidence>
<proteinExistence type="predicted"/>
<protein>
    <submittedName>
        <fullName evidence="1">997_t:CDS:1</fullName>
    </submittedName>
</protein>
<name>A0ABN7UKP2_GIGMA</name>
<dbReference type="Proteomes" id="UP000789901">
    <property type="component" value="Unassembled WGS sequence"/>
</dbReference>
<keyword evidence="2" id="KW-1185">Reference proteome</keyword>
<comment type="caution">
    <text evidence="1">The sequence shown here is derived from an EMBL/GenBank/DDBJ whole genome shotgun (WGS) entry which is preliminary data.</text>
</comment>
<reference evidence="1 2" key="1">
    <citation type="submission" date="2021-06" db="EMBL/GenBank/DDBJ databases">
        <authorList>
            <person name="Kallberg Y."/>
            <person name="Tangrot J."/>
            <person name="Rosling A."/>
        </authorList>
    </citation>
    <scope>NUCLEOTIDE SEQUENCE [LARGE SCALE GENOMIC DNA]</scope>
    <source>
        <strain evidence="1 2">120-4 pot B 10/14</strain>
    </source>
</reference>
<dbReference type="EMBL" id="CAJVQB010003882">
    <property type="protein sequence ID" value="CAG8620635.1"/>
    <property type="molecule type" value="Genomic_DNA"/>
</dbReference>
<organism evidence="1 2">
    <name type="scientific">Gigaspora margarita</name>
    <dbReference type="NCBI Taxonomy" id="4874"/>
    <lineage>
        <taxon>Eukaryota</taxon>
        <taxon>Fungi</taxon>
        <taxon>Fungi incertae sedis</taxon>
        <taxon>Mucoromycota</taxon>
        <taxon>Glomeromycotina</taxon>
        <taxon>Glomeromycetes</taxon>
        <taxon>Diversisporales</taxon>
        <taxon>Gigasporaceae</taxon>
        <taxon>Gigaspora</taxon>
    </lineage>
</organism>
<accession>A0ABN7UKP2</accession>
<evidence type="ECO:0000313" key="2">
    <source>
        <dbReference type="Proteomes" id="UP000789901"/>
    </source>
</evidence>